<name>A0A0P1ADH5_PLAHL</name>
<keyword evidence="1" id="KW-0032">Aminotransferase</keyword>
<dbReference type="OrthoDB" id="59470at2759"/>
<proteinExistence type="predicted"/>
<dbReference type="InterPro" id="IPR001544">
    <property type="entry name" value="Aminotrans_IV"/>
</dbReference>
<keyword evidence="1" id="KW-0808">Transferase</keyword>
<dbReference type="Proteomes" id="UP000054928">
    <property type="component" value="Unassembled WGS sequence"/>
</dbReference>
<keyword evidence="2" id="KW-1185">Reference proteome</keyword>
<dbReference type="SUPFAM" id="SSF56752">
    <property type="entry name" value="D-aminoacid aminotransferase-like PLP-dependent enzymes"/>
    <property type="match status" value="1"/>
</dbReference>
<dbReference type="InterPro" id="IPR043132">
    <property type="entry name" value="BCAT-like_C"/>
</dbReference>
<dbReference type="AlphaFoldDB" id="A0A0P1ADH5"/>
<dbReference type="RefSeq" id="XP_024574822.1">
    <property type="nucleotide sequence ID" value="XM_024723890.1"/>
</dbReference>
<dbReference type="GO" id="GO:0008483">
    <property type="term" value="F:transaminase activity"/>
    <property type="evidence" value="ECO:0007669"/>
    <property type="project" value="UniProtKB-KW"/>
</dbReference>
<organism evidence="1 2">
    <name type="scientific">Plasmopara halstedii</name>
    <name type="common">Downy mildew of sunflower</name>
    <dbReference type="NCBI Taxonomy" id="4781"/>
    <lineage>
        <taxon>Eukaryota</taxon>
        <taxon>Sar</taxon>
        <taxon>Stramenopiles</taxon>
        <taxon>Oomycota</taxon>
        <taxon>Peronosporomycetes</taxon>
        <taxon>Peronosporales</taxon>
        <taxon>Peronosporaceae</taxon>
        <taxon>Plasmopara</taxon>
    </lineage>
</organism>
<accession>A0A0P1ADH5</accession>
<dbReference type="InterPro" id="IPR036038">
    <property type="entry name" value="Aminotransferase-like"/>
</dbReference>
<dbReference type="EMBL" id="CCYD01000322">
    <property type="protein sequence ID" value="CEG38453.1"/>
    <property type="molecule type" value="Genomic_DNA"/>
</dbReference>
<dbReference type="PANTHER" id="PTHR47703:SF2">
    <property type="entry name" value="D-AMINOACID AMINOTRANSFERASE-LIKE PLP-DEPENDENT ENZYMES SUPERFAMILY PROTEIN"/>
    <property type="match status" value="1"/>
</dbReference>
<protein>
    <submittedName>
        <fullName evidence="1">Aminotransferase, class IV</fullName>
    </submittedName>
</protein>
<dbReference type="GeneID" id="36403582"/>
<dbReference type="Pfam" id="PF01063">
    <property type="entry name" value="Aminotran_4"/>
    <property type="match status" value="1"/>
</dbReference>
<evidence type="ECO:0000313" key="1">
    <source>
        <dbReference type="EMBL" id="CEG38453.1"/>
    </source>
</evidence>
<dbReference type="OMA" id="RECEDFP"/>
<sequence>MNDPCVAFVAEAQSLLSVDKVTLSAIPARNCTELPSAKLFLKSRPLGVYSCARVKGLAEKSDEQLPASVVRWSFHLQRLCDGITRLTSDFNQDTLILDNLKLVTQLLATTVVTKWLAVDARDGMLSVLWYPRLDRNDFGVAIHICPMPTPTCIASTVLVYGEGRVNARLKHTQWIEDRVPIEKYAAELAKMRGESIQEVILSKCGPGGDRLLLEGLVSNFFVVKDGAVYTADEGVLQGSTRELVLKACADLKIPVILEAPKLSERKLWQAAFVTSVVRVVIDVSWILFDGKSQNDISTARIPSDSGYTRRIREQVVKLHFHLK</sequence>
<reference evidence="2" key="1">
    <citation type="submission" date="2014-09" db="EMBL/GenBank/DDBJ databases">
        <authorList>
            <person name="Sharma Rahul"/>
            <person name="Thines Marco"/>
        </authorList>
    </citation>
    <scope>NUCLEOTIDE SEQUENCE [LARGE SCALE GENOMIC DNA]</scope>
</reference>
<dbReference type="PANTHER" id="PTHR47703">
    <property type="entry name" value="D-AMINOACID AMINOTRANSFERASE-LIKE PLP-DEPENDENT ENZYMES SUPERFAMILY PROTEIN"/>
    <property type="match status" value="1"/>
</dbReference>
<evidence type="ECO:0000313" key="2">
    <source>
        <dbReference type="Proteomes" id="UP000054928"/>
    </source>
</evidence>
<dbReference type="Gene3D" id="3.20.10.10">
    <property type="entry name" value="D-amino Acid Aminotransferase, subunit A, domain 2"/>
    <property type="match status" value="1"/>
</dbReference>